<dbReference type="AlphaFoldDB" id="A0AAV5EZM5"/>
<evidence type="ECO:0000313" key="1">
    <source>
        <dbReference type="EMBL" id="GJN28277.1"/>
    </source>
</evidence>
<reference evidence="1" key="2">
    <citation type="submission" date="2021-12" db="EMBL/GenBank/DDBJ databases">
        <title>Resequencing data analysis of finger millet.</title>
        <authorList>
            <person name="Hatakeyama M."/>
            <person name="Aluri S."/>
            <person name="Balachadran M.T."/>
            <person name="Sivarajan S.R."/>
            <person name="Poveda L."/>
            <person name="Shimizu-Inatsugi R."/>
            <person name="Schlapbach R."/>
            <person name="Sreeman S.M."/>
            <person name="Shimizu K.K."/>
        </authorList>
    </citation>
    <scope>NUCLEOTIDE SEQUENCE</scope>
</reference>
<dbReference type="Proteomes" id="UP001054889">
    <property type="component" value="Unassembled WGS sequence"/>
</dbReference>
<name>A0AAV5EZM5_ELECO</name>
<reference evidence="1" key="1">
    <citation type="journal article" date="2018" name="DNA Res.">
        <title>Multiple hybrid de novo genome assembly of finger millet, an orphan allotetraploid crop.</title>
        <authorList>
            <person name="Hatakeyama M."/>
            <person name="Aluri S."/>
            <person name="Balachadran M.T."/>
            <person name="Sivarajan S.R."/>
            <person name="Patrignani A."/>
            <person name="Gruter S."/>
            <person name="Poveda L."/>
            <person name="Shimizu-Inatsugi R."/>
            <person name="Baeten J."/>
            <person name="Francoijs K.J."/>
            <person name="Nataraja K.N."/>
            <person name="Reddy Y.A.N."/>
            <person name="Phadnis S."/>
            <person name="Ravikumar R.L."/>
            <person name="Schlapbach R."/>
            <person name="Sreeman S.M."/>
            <person name="Shimizu K.K."/>
        </authorList>
    </citation>
    <scope>NUCLEOTIDE SEQUENCE</scope>
</reference>
<sequence>MKLLFWLGPWYRGSREDGRDGRQGPARYQVCGDEQGEEDPHFLILLLQTQVPNWSYPLAAEIEDLAFGRVGSSIAVYFAAILEEDGVEWMHDPSCIEDNGGQVGGEAQGKSHLPSLPLPRCWALIPSWSYPVEAEDQEAFDCVGSTTIVYSTAILEYLTFEVL</sequence>
<keyword evidence="2" id="KW-1185">Reference proteome</keyword>
<accession>A0AAV5EZM5</accession>
<comment type="caution">
    <text evidence="1">The sequence shown here is derived from an EMBL/GenBank/DDBJ whole genome shotgun (WGS) entry which is preliminary data.</text>
</comment>
<organism evidence="1 2">
    <name type="scientific">Eleusine coracana subsp. coracana</name>
    <dbReference type="NCBI Taxonomy" id="191504"/>
    <lineage>
        <taxon>Eukaryota</taxon>
        <taxon>Viridiplantae</taxon>
        <taxon>Streptophyta</taxon>
        <taxon>Embryophyta</taxon>
        <taxon>Tracheophyta</taxon>
        <taxon>Spermatophyta</taxon>
        <taxon>Magnoliopsida</taxon>
        <taxon>Liliopsida</taxon>
        <taxon>Poales</taxon>
        <taxon>Poaceae</taxon>
        <taxon>PACMAD clade</taxon>
        <taxon>Chloridoideae</taxon>
        <taxon>Cynodonteae</taxon>
        <taxon>Eleusininae</taxon>
        <taxon>Eleusine</taxon>
    </lineage>
</organism>
<proteinExistence type="predicted"/>
<gene>
    <name evidence="1" type="primary">gb16384</name>
    <name evidence="1" type="ORF">PR202_gb16384</name>
</gene>
<dbReference type="EMBL" id="BQKI01000080">
    <property type="protein sequence ID" value="GJN28277.1"/>
    <property type="molecule type" value="Genomic_DNA"/>
</dbReference>
<protein>
    <submittedName>
        <fullName evidence="1">Uncharacterized protein</fullName>
    </submittedName>
</protein>
<evidence type="ECO:0000313" key="2">
    <source>
        <dbReference type="Proteomes" id="UP001054889"/>
    </source>
</evidence>